<keyword evidence="6" id="KW-1185">Reference proteome</keyword>
<dbReference type="InterPro" id="IPR009057">
    <property type="entry name" value="Homeodomain-like_sf"/>
</dbReference>
<dbReference type="Pfam" id="PF02311">
    <property type="entry name" value="AraC_binding"/>
    <property type="match status" value="1"/>
</dbReference>
<evidence type="ECO:0000313" key="5">
    <source>
        <dbReference type="EMBL" id="QHT61866.1"/>
    </source>
</evidence>
<reference evidence="5 6" key="1">
    <citation type="submission" date="2020-01" db="EMBL/GenBank/DDBJ databases">
        <title>Paenibacillus sp. nov., isolated from tomato rhizosphere.</title>
        <authorList>
            <person name="Weon H.-Y."/>
            <person name="Lee S.A."/>
        </authorList>
    </citation>
    <scope>NUCLEOTIDE SEQUENCE [LARGE SCALE GENOMIC DNA]</scope>
    <source>
        <strain evidence="5 6">12200R-189</strain>
    </source>
</reference>
<dbReference type="PROSITE" id="PS00041">
    <property type="entry name" value="HTH_ARAC_FAMILY_1"/>
    <property type="match status" value="1"/>
</dbReference>
<dbReference type="AlphaFoldDB" id="A0A6C0FXM7"/>
<dbReference type="EMBL" id="CP048209">
    <property type="protein sequence ID" value="QHT61866.1"/>
    <property type="molecule type" value="Genomic_DNA"/>
</dbReference>
<protein>
    <submittedName>
        <fullName evidence="5">AraC family transcriptional regulator</fullName>
    </submittedName>
</protein>
<dbReference type="Gene3D" id="2.60.120.10">
    <property type="entry name" value="Jelly Rolls"/>
    <property type="match status" value="1"/>
</dbReference>
<dbReference type="SUPFAM" id="SSF46689">
    <property type="entry name" value="Homeodomain-like"/>
    <property type="match status" value="2"/>
</dbReference>
<keyword evidence="3" id="KW-0804">Transcription</keyword>
<dbReference type="InterPro" id="IPR018062">
    <property type="entry name" value="HTH_AraC-typ_CS"/>
</dbReference>
<gene>
    <name evidence="5" type="ORF">GXP70_19025</name>
</gene>
<dbReference type="KEGG" id="plyc:GXP70_19025"/>
<evidence type="ECO:0000259" key="4">
    <source>
        <dbReference type="PROSITE" id="PS01124"/>
    </source>
</evidence>
<dbReference type="GO" id="GO:0043565">
    <property type="term" value="F:sequence-specific DNA binding"/>
    <property type="evidence" value="ECO:0007669"/>
    <property type="project" value="InterPro"/>
</dbReference>
<name>A0A6C0FXM7_9BACL</name>
<dbReference type="InterPro" id="IPR020449">
    <property type="entry name" value="Tscrpt_reg_AraC-type_HTH"/>
</dbReference>
<accession>A0A6C0FXM7</accession>
<evidence type="ECO:0000256" key="2">
    <source>
        <dbReference type="ARBA" id="ARBA00023125"/>
    </source>
</evidence>
<dbReference type="SUPFAM" id="SSF51215">
    <property type="entry name" value="Regulatory protein AraC"/>
    <property type="match status" value="1"/>
</dbReference>
<dbReference type="Proteomes" id="UP000476064">
    <property type="component" value="Chromosome"/>
</dbReference>
<dbReference type="InterPro" id="IPR018060">
    <property type="entry name" value="HTH_AraC"/>
</dbReference>
<dbReference type="Pfam" id="PF12833">
    <property type="entry name" value="HTH_18"/>
    <property type="match status" value="1"/>
</dbReference>
<dbReference type="Gene3D" id="1.10.10.60">
    <property type="entry name" value="Homeodomain-like"/>
    <property type="match status" value="2"/>
</dbReference>
<organism evidence="5 6">
    <name type="scientific">Paenibacillus lycopersici</name>
    <dbReference type="NCBI Taxonomy" id="2704462"/>
    <lineage>
        <taxon>Bacteria</taxon>
        <taxon>Bacillati</taxon>
        <taxon>Bacillota</taxon>
        <taxon>Bacilli</taxon>
        <taxon>Bacillales</taxon>
        <taxon>Paenibacillaceae</taxon>
        <taxon>Paenibacillus</taxon>
    </lineage>
</organism>
<dbReference type="InterPro" id="IPR003313">
    <property type="entry name" value="AraC-bd"/>
</dbReference>
<dbReference type="RefSeq" id="WP_162358303.1">
    <property type="nucleotide sequence ID" value="NZ_CP048209.1"/>
</dbReference>
<dbReference type="PRINTS" id="PR00032">
    <property type="entry name" value="HTHARAC"/>
</dbReference>
<dbReference type="GO" id="GO:0003700">
    <property type="term" value="F:DNA-binding transcription factor activity"/>
    <property type="evidence" value="ECO:0007669"/>
    <property type="project" value="InterPro"/>
</dbReference>
<dbReference type="InterPro" id="IPR014710">
    <property type="entry name" value="RmlC-like_jellyroll"/>
</dbReference>
<evidence type="ECO:0000256" key="1">
    <source>
        <dbReference type="ARBA" id="ARBA00023015"/>
    </source>
</evidence>
<dbReference type="PANTHER" id="PTHR43280">
    <property type="entry name" value="ARAC-FAMILY TRANSCRIPTIONAL REGULATOR"/>
    <property type="match status" value="1"/>
</dbReference>
<dbReference type="PROSITE" id="PS01124">
    <property type="entry name" value="HTH_ARAC_FAMILY_2"/>
    <property type="match status" value="1"/>
</dbReference>
<feature type="domain" description="HTH araC/xylS-type" evidence="4">
    <location>
        <begin position="156"/>
        <end position="254"/>
    </location>
</feature>
<sequence>MIKLHTCYVKEFQGQWDMGRSVTQYHILLVITRGKVDYWVNDDTVSLQKGDVLFIPAGTVRGGRGTGDHQRYATHFTLEAHDRALLPILEDNRPCHASIGAFEYFKQRFLLLQHHRLMRGPYSETTCYAILLELLGIINYERDRWKLPAKKINMAEDIKHYLLGHYREPVTLRDLAGFTGRTPNHISHAFKSVTGLTPIEYLHHVRIAKAKELMFDRMMPISEIAEETGFCDQAYFNRVFKKLTGCSPTAFLNGRAD</sequence>
<dbReference type="InterPro" id="IPR037923">
    <property type="entry name" value="HTH-like"/>
</dbReference>
<dbReference type="PANTHER" id="PTHR43280:SF2">
    <property type="entry name" value="HTH-TYPE TRANSCRIPTIONAL REGULATOR EXSA"/>
    <property type="match status" value="1"/>
</dbReference>
<evidence type="ECO:0000256" key="3">
    <source>
        <dbReference type="ARBA" id="ARBA00023163"/>
    </source>
</evidence>
<keyword evidence="2" id="KW-0238">DNA-binding</keyword>
<evidence type="ECO:0000313" key="6">
    <source>
        <dbReference type="Proteomes" id="UP000476064"/>
    </source>
</evidence>
<dbReference type="SMART" id="SM00342">
    <property type="entry name" value="HTH_ARAC"/>
    <property type="match status" value="1"/>
</dbReference>
<keyword evidence="1" id="KW-0805">Transcription regulation</keyword>
<proteinExistence type="predicted"/>